<sequence>MADWQRILGGLGAGLQDAGAHLQGQPGQANKVSQFNKYVEELKNDKEYTEAAKALQTVQGWLAVNKFTSQGEMIERMKAEPAMSSELKFLTEYMTKPGKHNEAMFNTFNQMVTIEAQNQKKELEQIDKNVQTGYKARLGTGEATMPLGSPETLQSYKKQYGGEVLPNYLGAPYADTPEYPKQGQVFQKTTQGKLGSNIWVTDTKSGQARRVPDNPKTADLIANGTYTKYEKVSEAKTGKTYVASNFRLPSGDIVLSQDGGKTYLSSNGKKYPMPADSIKITQSTSLSEMNLEKAKSKAGKDLSETNISGEPLNMKKAALGGTGPYRKLFSAIDNVAGGLGVDMAFGADGLFPETQENKQRLQELRQLIKPAFMNSSRGAVWEQEQINKLVPDPEKIWRNPRNEAKKIGNLRNVLGILKSEHNQTISQALTLEEAQEARAAIRNIDRVLTLLGTPQTGNTITSEDEALINKYLR</sequence>
<proteinExistence type="predicted"/>
<reference evidence="1" key="1">
    <citation type="submission" date="2020-03" db="EMBL/GenBank/DDBJ databases">
        <title>The deep terrestrial virosphere.</title>
        <authorList>
            <person name="Holmfeldt K."/>
            <person name="Nilsson E."/>
            <person name="Simone D."/>
            <person name="Lopez-Fernandez M."/>
            <person name="Wu X."/>
            <person name="de Brujin I."/>
            <person name="Lundin D."/>
            <person name="Andersson A."/>
            <person name="Bertilsson S."/>
            <person name="Dopson M."/>
        </authorList>
    </citation>
    <scope>NUCLEOTIDE SEQUENCE</scope>
    <source>
        <strain evidence="2">MM415A01788</strain>
        <strain evidence="1">MM415B00353</strain>
    </source>
</reference>
<dbReference type="EMBL" id="MT142161">
    <property type="protein sequence ID" value="QJA75401.1"/>
    <property type="molecule type" value="Genomic_DNA"/>
</dbReference>
<gene>
    <name evidence="2" type="ORF">MM415A01788_0010</name>
    <name evidence="1" type="ORF">MM415B00353_0047</name>
</gene>
<dbReference type="EMBL" id="MT141554">
    <property type="protein sequence ID" value="QJA66400.1"/>
    <property type="molecule type" value="Genomic_DNA"/>
</dbReference>
<evidence type="ECO:0000313" key="1">
    <source>
        <dbReference type="EMBL" id="QJA66400.1"/>
    </source>
</evidence>
<dbReference type="AlphaFoldDB" id="A0A6M3J944"/>
<evidence type="ECO:0000313" key="2">
    <source>
        <dbReference type="EMBL" id="QJA75401.1"/>
    </source>
</evidence>
<protein>
    <submittedName>
        <fullName evidence="1">Uncharacterized protein</fullName>
    </submittedName>
</protein>
<name>A0A6M3J944_9ZZZZ</name>
<accession>A0A6M3J944</accession>
<organism evidence="1">
    <name type="scientific">viral metagenome</name>
    <dbReference type="NCBI Taxonomy" id="1070528"/>
    <lineage>
        <taxon>unclassified sequences</taxon>
        <taxon>metagenomes</taxon>
        <taxon>organismal metagenomes</taxon>
    </lineage>
</organism>